<keyword evidence="1" id="KW-0732">Signal</keyword>
<feature type="signal peptide" evidence="1">
    <location>
        <begin position="1"/>
        <end position="19"/>
    </location>
</feature>
<comment type="caution">
    <text evidence="2">The sequence shown here is derived from an EMBL/GenBank/DDBJ whole genome shotgun (WGS) entry which is preliminary data.</text>
</comment>
<keyword evidence="2" id="KW-0346">Stress response</keyword>
<evidence type="ECO:0000256" key="1">
    <source>
        <dbReference type="SAM" id="SignalP"/>
    </source>
</evidence>
<name>A0AAD8XZE5_9STRA</name>
<protein>
    <submittedName>
        <fullName evidence="2">Heat shock factor family protein</fullName>
    </submittedName>
</protein>
<evidence type="ECO:0000313" key="2">
    <source>
        <dbReference type="EMBL" id="KAK1736414.1"/>
    </source>
</evidence>
<evidence type="ECO:0000313" key="3">
    <source>
        <dbReference type="Proteomes" id="UP001224775"/>
    </source>
</evidence>
<dbReference type="EMBL" id="JATAAI010000029">
    <property type="protein sequence ID" value="KAK1736414.1"/>
    <property type="molecule type" value="Genomic_DNA"/>
</dbReference>
<gene>
    <name evidence="2" type="ORF">QTG54_013014</name>
</gene>
<reference evidence="2" key="1">
    <citation type="submission" date="2023-06" db="EMBL/GenBank/DDBJ databases">
        <title>Survivors Of The Sea: Transcriptome response of Skeletonema marinoi to long-term dormancy.</title>
        <authorList>
            <person name="Pinder M.I.M."/>
            <person name="Kourtchenko O."/>
            <person name="Robertson E.K."/>
            <person name="Larsson T."/>
            <person name="Maumus F."/>
            <person name="Osuna-Cruz C.M."/>
            <person name="Vancaester E."/>
            <person name="Stenow R."/>
            <person name="Vandepoele K."/>
            <person name="Ploug H."/>
            <person name="Bruchert V."/>
            <person name="Godhe A."/>
            <person name="Topel M."/>
        </authorList>
    </citation>
    <scope>NUCLEOTIDE SEQUENCE</scope>
    <source>
        <strain evidence="2">R05AC</strain>
    </source>
</reference>
<feature type="chain" id="PRO_5042038803" evidence="1">
    <location>
        <begin position="20"/>
        <end position="168"/>
    </location>
</feature>
<sequence>MLNYVVFIFLLTLPPVVLSGHPGWFASIRGGQLSPHPSSIIYPRALSNIAYSYGHIKDTEKEGKEEVVVNVKSTSTKKKWADNDYEEEDHFFHSLYHNNDDKVVTNVSTKKESEDVDLEDVVMFKRLNDKIFHRRHGGEEKMEGKDKREIVDVKYGLEEVFDDVSFFE</sequence>
<organism evidence="2 3">
    <name type="scientific">Skeletonema marinoi</name>
    <dbReference type="NCBI Taxonomy" id="267567"/>
    <lineage>
        <taxon>Eukaryota</taxon>
        <taxon>Sar</taxon>
        <taxon>Stramenopiles</taxon>
        <taxon>Ochrophyta</taxon>
        <taxon>Bacillariophyta</taxon>
        <taxon>Coscinodiscophyceae</taxon>
        <taxon>Thalassiosirophycidae</taxon>
        <taxon>Thalassiosirales</taxon>
        <taxon>Skeletonemataceae</taxon>
        <taxon>Skeletonema</taxon>
        <taxon>Skeletonema marinoi-dohrnii complex</taxon>
    </lineage>
</organism>
<dbReference type="AlphaFoldDB" id="A0AAD8XZE5"/>
<dbReference type="Proteomes" id="UP001224775">
    <property type="component" value="Unassembled WGS sequence"/>
</dbReference>
<accession>A0AAD8XZE5</accession>
<keyword evidence="3" id="KW-1185">Reference proteome</keyword>
<proteinExistence type="predicted"/>